<dbReference type="Proteomes" id="UP000198802">
    <property type="component" value="Unassembled WGS sequence"/>
</dbReference>
<keyword evidence="1" id="KW-0328">Glycosyltransferase</keyword>
<sequence length="349" mass="35973">MSTRVLVARLDSDGDVLLSGPAVRAVRAGAGHVTMLVGPRGRAAAGLLPEVDDIIVWHCPWIDPEPRAVEPADIAGLVRRLNAGGFDEALILTSFHQSPLPLALLLRLAGVRRVTAASEDYPGSLLDVRHRLPDSGLHEVQRALSTAAAAGYRLPVGDDGRLRIRGPIPDTRHLTGAAPYLVLHPGTSVPARRWEPSRFAALAAALAGNGHRVAVTGAADETALTAHVAGAVGRDLGGATDLVTLAGVLAGARAIVIGNTGPAHLAAAVGTPVISLFAPTVPAERWAPYADRGVVLGDLDIDCAGCRARRCPVPGHPCLSTVTVSDVLAAVEAVTRGTAPENLPQEATA</sequence>
<dbReference type="PANTHER" id="PTHR30160">
    <property type="entry name" value="TETRAACYLDISACCHARIDE 4'-KINASE-RELATED"/>
    <property type="match status" value="1"/>
</dbReference>
<dbReference type="Gene3D" id="3.40.50.2000">
    <property type="entry name" value="Glycogen Phosphorylase B"/>
    <property type="match status" value="2"/>
</dbReference>
<dbReference type="InterPro" id="IPR051199">
    <property type="entry name" value="LPS_LOS_Heptosyltrfase"/>
</dbReference>
<dbReference type="GO" id="GO:0009244">
    <property type="term" value="P:lipopolysaccharide core region biosynthetic process"/>
    <property type="evidence" value="ECO:0007669"/>
    <property type="project" value="TreeGrafter"/>
</dbReference>
<dbReference type="InterPro" id="IPR002201">
    <property type="entry name" value="Glyco_trans_9"/>
</dbReference>
<protein>
    <submittedName>
        <fullName evidence="3">ADP-heptose:LPS heptosyltransferase</fullName>
    </submittedName>
</protein>
<dbReference type="SUPFAM" id="SSF53756">
    <property type="entry name" value="UDP-Glycosyltransferase/glycogen phosphorylase"/>
    <property type="match status" value="1"/>
</dbReference>
<gene>
    <name evidence="3" type="ORF">Ga0074812_107104</name>
</gene>
<evidence type="ECO:0000313" key="3">
    <source>
        <dbReference type="EMBL" id="CUU56220.1"/>
    </source>
</evidence>
<evidence type="ECO:0000256" key="2">
    <source>
        <dbReference type="ARBA" id="ARBA00022679"/>
    </source>
</evidence>
<dbReference type="PANTHER" id="PTHR30160:SF1">
    <property type="entry name" value="LIPOPOLYSACCHARIDE 1,2-N-ACETYLGLUCOSAMINETRANSFERASE-RELATED"/>
    <property type="match status" value="1"/>
</dbReference>
<organism evidence="3 4">
    <name type="scientific">Parafrankia irregularis</name>
    <dbReference type="NCBI Taxonomy" id="795642"/>
    <lineage>
        <taxon>Bacteria</taxon>
        <taxon>Bacillati</taxon>
        <taxon>Actinomycetota</taxon>
        <taxon>Actinomycetes</taxon>
        <taxon>Frankiales</taxon>
        <taxon>Frankiaceae</taxon>
        <taxon>Parafrankia</taxon>
    </lineage>
</organism>
<evidence type="ECO:0000313" key="4">
    <source>
        <dbReference type="Proteomes" id="UP000198802"/>
    </source>
</evidence>
<dbReference type="GO" id="GO:0008713">
    <property type="term" value="F:ADP-heptose-lipopolysaccharide heptosyltransferase activity"/>
    <property type="evidence" value="ECO:0007669"/>
    <property type="project" value="TreeGrafter"/>
</dbReference>
<reference evidence="4" key="1">
    <citation type="submission" date="2015-11" db="EMBL/GenBank/DDBJ databases">
        <authorList>
            <person name="Varghese N."/>
        </authorList>
    </citation>
    <scope>NUCLEOTIDE SEQUENCE [LARGE SCALE GENOMIC DNA]</scope>
    <source>
        <strain evidence="4">DSM 45899</strain>
    </source>
</reference>
<evidence type="ECO:0000256" key="1">
    <source>
        <dbReference type="ARBA" id="ARBA00022676"/>
    </source>
</evidence>
<dbReference type="Pfam" id="PF01075">
    <property type="entry name" value="Glyco_transf_9"/>
    <property type="match status" value="1"/>
</dbReference>
<dbReference type="EMBL" id="FAOZ01000007">
    <property type="protein sequence ID" value="CUU56220.1"/>
    <property type="molecule type" value="Genomic_DNA"/>
</dbReference>
<keyword evidence="2 3" id="KW-0808">Transferase</keyword>
<accession>A0A0S4QN36</accession>
<dbReference type="RefSeq" id="WP_193209676.1">
    <property type="nucleotide sequence ID" value="NZ_FAOZ01000007.1"/>
</dbReference>
<dbReference type="CDD" id="cd03789">
    <property type="entry name" value="GT9_LPS_heptosyltransferase"/>
    <property type="match status" value="1"/>
</dbReference>
<dbReference type="GO" id="GO:0005829">
    <property type="term" value="C:cytosol"/>
    <property type="evidence" value="ECO:0007669"/>
    <property type="project" value="TreeGrafter"/>
</dbReference>
<dbReference type="AlphaFoldDB" id="A0A0S4QN36"/>
<proteinExistence type="predicted"/>
<name>A0A0S4QN36_9ACTN</name>
<keyword evidence="4" id="KW-1185">Reference proteome</keyword>